<proteinExistence type="predicted"/>
<gene>
    <name evidence="1" type="ORF">MLD38_001553</name>
</gene>
<organism evidence="1 2">
    <name type="scientific">Melastoma candidum</name>
    <dbReference type="NCBI Taxonomy" id="119954"/>
    <lineage>
        <taxon>Eukaryota</taxon>
        <taxon>Viridiplantae</taxon>
        <taxon>Streptophyta</taxon>
        <taxon>Embryophyta</taxon>
        <taxon>Tracheophyta</taxon>
        <taxon>Spermatophyta</taxon>
        <taxon>Magnoliopsida</taxon>
        <taxon>eudicotyledons</taxon>
        <taxon>Gunneridae</taxon>
        <taxon>Pentapetalae</taxon>
        <taxon>rosids</taxon>
        <taxon>malvids</taxon>
        <taxon>Myrtales</taxon>
        <taxon>Melastomataceae</taxon>
        <taxon>Melastomatoideae</taxon>
        <taxon>Melastomateae</taxon>
        <taxon>Melastoma</taxon>
    </lineage>
</organism>
<name>A0ACB9SGX6_9MYRT</name>
<dbReference type="Proteomes" id="UP001057402">
    <property type="component" value="Chromosome 1"/>
</dbReference>
<comment type="caution">
    <text evidence="1">The sequence shown here is derived from an EMBL/GenBank/DDBJ whole genome shotgun (WGS) entry which is preliminary data.</text>
</comment>
<dbReference type="EMBL" id="CM042880">
    <property type="protein sequence ID" value="KAI4389316.1"/>
    <property type="molecule type" value="Genomic_DNA"/>
</dbReference>
<reference evidence="2" key="1">
    <citation type="journal article" date="2023" name="Front. Plant Sci.">
        <title>Chromosomal-level genome assembly of Melastoma candidum provides insights into trichome evolution.</title>
        <authorList>
            <person name="Zhong Y."/>
            <person name="Wu W."/>
            <person name="Sun C."/>
            <person name="Zou P."/>
            <person name="Liu Y."/>
            <person name="Dai S."/>
            <person name="Zhou R."/>
        </authorList>
    </citation>
    <scope>NUCLEOTIDE SEQUENCE [LARGE SCALE GENOMIC DNA]</scope>
</reference>
<accession>A0ACB9SGX6</accession>
<protein>
    <submittedName>
        <fullName evidence="1">Uncharacterized protein</fullName>
    </submittedName>
</protein>
<keyword evidence="2" id="KW-1185">Reference proteome</keyword>
<evidence type="ECO:0000313" key="1">
    <source>
        <dbReference type="EMBL" id="KAI4389316.1"/>
    </source>
</evidence>
<sequence length="435" mass="47989">MEGESLTVQRLLCSVKNYDWGRRGKESHVAELFALNSRCEVDMDKPYAEIWMGTHDSGPSFLYNSSCSNGFSEESPGVTLKSWIGKNPSVLGEKVMEKWGCDLPFLFKVLSIAKVLSIQAHPDKDLARVLHKEHPSVYKDENHKPEMALAITKFEALCGFISIEELKDVLRNVPEIVELVGTKDANKYLSLHAQDPEEEAKSVLRLLFTHLMSAGEDSVANAVSKLRSRLQQEIQSRKLSDKENLVLRLEKEYPGDIGVISAFFFNHVVLNPGEALYLGANEPHAYISGECIECMATSDNVVRAGLTPKSRDVPTLCSMLTYKQGFPDILKGVPVGTYTKRYRPPFDEFEVDHCSLPKGSSTAFPEVSGPSIFVVTSGAGTLRKASAKDEPVTEGDVLFVPANIEVTLTSSTGIQMYRAGVNGMFLEGLGETMLN</sequence>
<evidence type="ECO:0000313" key="2">
    <source>
        <dbReference type="Proteomes" id="UP001057402"/>
    </source>
</evidence>